<evidence type="ECO:0000313" key="4">
    <source>
        <dbReference type="EMBL" id="KAF3843754.1"/>
    </source>
</evidence>
<dbReference type="InterPro" id="IPR013519">
    <property type="entry name" value="Int_alpha_beta-p"/>
</dbReference>
<reference evidence="4 5" key="1">
    <citation type="submission" date="2020-03" db="EMBL/GenBank/DDBJ databases">
        <title>Dissostichus mawsoni Genome sequencing and assembly.</title>
        <authorList>
            <person name="Park H."/>
        </authorList>
    </citation>
    <scope>NUCLEOTIDE SEQUENCE [LARGE SCALE GENOMIC DNA]</scope>
    <source>
        <strain evidence="4">DM0001</strain>
        <tissue evidence="4">Muscle</tissue>
    </source>
</reference>
<dbReference type="EMBL" id="JAAKFY010000018">
    <property type="protein sequence ID" value="KAF3843754.1"/>
    <property type="molecule type" value="Genomic_DNA"/>
</dbReference>
<dbReference type="GO" id="GO:0098609">
    <property type="term" value="P:cell-cell adhesion"/>
    <property type="evidence" value="ECO:0007669"/>
    <property type="project" value="TreeGrafter"/>
</dbReference>
<dbReference type="GO" id="GO:0009897">
    <property type="term" value="C:external side of plasma membrane"/>
    <property type="evidence" value="ECO:0007669"/>
    <property type="project" value="TreeGrafter"/>
</dbReference>
<dbReference type="Gene3D" id="2.130.10.130">
    <property type="entry name" value="Integrin alpha, N-terminal"/>
    <property type="match status" value="1"/>
</dbReference>
<dbReference type="PROSITE" id="PS51470">
    <property type="entry name" value="FG_GAP"/>
    <property type="match status" value="1"/>
</dbReference>
<accession>A0A7J5Y2T8</accession>
<comment type="caution">
    <text evidence="4">The sequence shown here is derived from an EMBL/GenBank/DDBJ whole genome shotgun (WGS) entry which is preliminary data.</text>
</comment>
<sequence>MVETLPQKHFHTPRPLLGSSLCLGSCFRLHQSPSPSGLVPPDRSSLGCSPPAAAPCPRQQDGRVYRFSSLCSAGSCLSDPDSTWRPRDPPSAVVEGGAVYTCPWNHASCQQLQFDNTGRIQRELQMEFKSKQWFGRPYDLTENTSWHVLLSISGPRSGEPSGSRSGFCQAGFSVDFLKKNNRVVVGGPGSFYWQGQLISDDVSEIFTRFSKTEFYDDSYLGYSVTVGDFNDDGKEVNIFNGNNMDSMVNFTGTQMAAYFGHSVQRLM</sequence>
<comment type="subcellular location">
    <subcellularLocation>
        <location evidence="3">Membrane</location>
        <topology evidence="3">Single-pass type I membrane protein</topology>
    </subcellularLocation>
</comment>
<dbReference type="GO" id="GO:0005178">
    <property type="term" value="F:integrin binding"/>
    <property type="evidence" value="ECO:0007669"/>
    <property type="project" value="TreeGrafter"/>
</dbReference>
<keyword evidence="3" id="KW-0675">Receptor</keyword>
<proteinExistence type="inferred from homology"/>
<dbReference type="GO" id="GO:0033627">
    <property type="term" value="P:cell adhesion mediated by integrin"/>
    <property type="evidence" value="ECO:0007669"/>
    <property type="project" value="TreeGrafter"/>
</dbReference>
<evidence type="ECO:0000256" key="1">
    <source>
        <dbReference type="ARBA" id="ARBA00023180"/>
    </source>
</evidence>
<dbReference type="GO" id="GO:0008305">
    <property type="term" value="C:integrin complex"/>
    <property type="evidence" value="ECO:0007669"/>
    <property type="project" value="InterPro"/>
</dbReference>
<dbReference type="AlphaFoldDB" id="A0A7J5Y2T8"/>
<feature type="repeat" description="FG-GAP" evidence="2">
    <location>
        <begin position="156"/>
        <end position="209"/>
    </location>
</feature>
<dbReference type="GO" id="GO:0007160">
    <property type="term" value="P:cell-matrix adhesion"/>
    <property type="evidence" value="ECO:0007669"/>
    <property type="project" value="TreeGrafter"/>
</dbReference>
<dbReference type="GO" id="GO:0007229">
    <property type="term" value="P:integrin-mediated signaling pathway"/>
    <property type="evidence" value="ECO:0007669"/>
    <property type="project" value="UniProtKB-KW"/>
</dbReference>
<keyword evidence="3" id="KW-0130">Cell adhesion</keyword>
<dbReference type="GO" id="GO:0001525">
    <property type="term" value="P:angiogenesis"/>
    <property type="evidence" value="ECO:0007669"/>
    <property type="project" value="TreeGrafter"/>
</dbReference>
<keyword evidence="1" id="KW-0325">Glycoprotein</keyword>
<gene>
    <name evidence="4" type="ORF">F7725_002603</name>
</gene>
<dbReference type="PRINTS" id="PR01185">
    <property type="entry name" value="INTEGRINA"/>
</dbReference>
<name>A0A7J5Y2T8_DISMA</name>
<keyword evidence="5" id="KW-1185">Reference proteome</keyword>
<keyword evidence="3" id="KW-0401">Integrin</keyword>
<dbReference type="Proteomes" id="UP000518266">
    <property type="component" value="Unassembled WGS sequence"/>
</dbReference>
<evidence type="ECO:0000313" key="5">
    <source>
        <dbReference type="Proteomes" id="UP000518266"/>
    </source>
</evidence>
<dbReference type="InterPro" id="IPR000413">
    <property type="entry name" value="Integrin_alpha"/>
</dbReference>
<protein>
    <submittedName>
        <fullName evidence="4">Uncharacterized protein</fullName>
    </submittedName>
</protein>
<dbReference type="OrthoDB" id="5317514at2759"/>
<evidence type="ECO:0000256" key="3">
    <source>
        <dbReference type="RuleBase" id="RU003762"/>
    </source>
</evidence>
<evidence type="ECO:0000256" key="2">
    <source>
        <dbReference type="PROSITE-ProRule" id="PRU00803"/>
    </source>
</evidence>
<organism evidence="4 5">
    <name type="scientific">Dissostichus mawsoni</name>
    <name type="common">Antarctic cod</name>
    <dbReference type="NCBI Taxonomy" id="36200"/>
    <lineage>
        <taxon>Eukaryota</taxon>
        <taxon>Metazoa</taxon>
        <taxon>Chordata</taxon>
        <taxon>Craniata</taxon>
        <taxon>Vertebrata</taxon>
        <taxon>Euteleostomi</taxon>
        <taxon>Actinopterygii</taxon>
        <taxon>Neopterygii</taxon>
        <taxon>Teleostei</taxon>
        <taxon>Neoteleostei</taxon>
        <taxon>Acanthomorphata</taxon>
        <taxon>Eupercaria</taxon>
        <taxon>Perciformes</taxon>
        <taxon>Notothenioidei</taxon>
        <taxon>Nototheniidae</taxon>
        <taxon>Dissostichus</taxon>
    </lineage>
</organism>
<dbReference type="SUPFAM" id="SSF69318">
    <property type="entry name" value="Integrin alpha N-terminal domain"/>
    <property type="match status" value="1"/>
</dbReference>
<dbReference type="PANTHER" id="PTHR23220">
    <property type="entry name" value="INTEGRIN ALPHA"/>
    <property type="match status" value="1"/>
</dbReference>
<comment type="similarity">
    <text evidence="3">Belongs to the integrin alpha chain family.</text>
</comment>
<dbReference type="PANTHER" id="PTHR23220:SF4">
    <property type="entry name" value="INTEGRIN ALPHA-V"/>
    <property type="match status" value="1"/>
</dbReference>
<dbReference type="InterPro" id="IPR028994">
    <property type="entry name" value="Integrin_alpha_N"/>
</dbReference>